<gene>
    <name evidence="8" type="ORF">COCSUDRAFT_12638</name>
</gene>
<dbReference type="Proteomes" id="UP000007264">
    <property type="component" value="Unassembled WGS sequence"/>
</dbReference>
<keyword evidence="6" id="KW-0812">Transmembrane</keyword>
<keyword evidence="6" id="KW-1133">Transmembrane helix</keyword>
<dbReference type="GO" id="GO:0005774">
    <property type="term" value="C:vacuolar membrane"/>
    <property type="evidence" value="ECO:0007669"/>
    <property type="project" value="UniProtKB-SubCell"/>
</dbReference>
<dbReference type="AlphaFoldDB" id="I0Z642"/>
<evidence type="ECO:0000256" key="1">
    <source>
        <dbReference type="ARBA" id="ARBA00004148"/>
    </source>
</evidence>
<name>I0Z642_COCSC</name>
<dbReference type="Pfam" id="PF02383">
    <property type="entry name" value="Syja_N"/>
    <property type="match status" value="1"/>
</dbReference>
<evidence type="ECO:0000256" key="2">
    <source>
        <dbReference type="ARBA" id="ARBA00022801"/>
    </source>
</evidence>
<reference evidence="8 9" key="1">
    <citation type="journal article" date="2012" name="Genome Biol.">
        <title>The genome of the polar eukaryotic microalga coccomyxa subellipsoidea reveals traits of cold adaptation.</title>
        <authorList>
            <person name="Blanc G."/>
            <person name="Agarkova I."/>
            <person name="Grimwood J."/>
            <person name="Kuo A."/>
            <person name="Brueggeman A."/>
            <person name="Dunigan D."/>
            <person name="Gurnon J."/>
            <person name="Ladunga I."/>
            <person name="Lindquist E."/>
            <person name="Lucas S."/>
            <person name="Pangilinan J."/>
            <person name="Proschold T."/>
            <person name="Salamov A."/>
            <person name="Schmutz J."/>
            <person name="Weeks D."/>
            <person name="Yamada T."/>
            <person name="Claverie J.M."/>
            <person name="Grigoriev I."/>
            <person name="Van Etten J."/>
            <person name="Lomsadze A."/>
            <person name="Borodovsky M."/>
        </authorList>
    </citation>
    <scope>NUCLEOTIDE SEQUENCE [LARGE SCALE GENOMIC DNA]</scope>
    <source>
        <strain evidence="8 9">C-169</strain>
    </source>
</reference>
<comment type="caution">
    <text evidence="8">The sequence shown here is derived from an EMBL/GenBank/DDBJ whole genome shotgun (WGS) entry which is preliminary data.</text>
</comment>
<dbReference type="OrthoDB" id="405996at2759"/>
<feature type="transmembrane region" description="Helical" evidence="6">
    <location>
        <begin position="643"/>
        <end position="670"/>
    </location>
</feature>
<dbReference type="InterPro" id="IPR002013">
    <property type="entry name" value="SAC_dom"/>
</dbReference>
<dbReference type="PROSITE" id="PS50275">
    <property type="entry name" value="SAC"/>
    <property type="match status" value="1"/>
</dbReference>
<evidence type="ECO:0000313" key="9">
    <source>
        <dbReference type="Proteomes" id="UP000007264"/>
    </source>
</evidence>
<proteinExistence type="predicted"/>
<dbReference type="KEGG" id="csl:COCSUDRAFT_12638"/>
<comment type="subunit">
    <text evidence="5">Component of the PI(3,5)P2 regulatory complex at least composed of ATG18, SAC/FIG4, FAB1 and VAC14.</text>
</comment>
<evidence type="ECO:0000256" key="5">
    <source>
        <dbReference type="ARBA" id="ARBA00023464"/>
    </source>
</evidence>
<keyword evidence="9" id="KW-1185">Reference proteome</keyword>
<comment type="subcellular location">
    <subcellularLocation>
        <location evidence="1">Vacuole membrane</location>
        <topology evidence="1">Peripheral membrane protein</topology>
    </subcellularLocation>
</comment>
<evidence type="ECO:0000256" key="6">
    <source>
        <dbReference type="SAM" id="Phobius"/>
    </source>
</evidence>
<accession>I0Z642</accession>
<dbReference type="RefSeq" id="XP_005650655.1">
    <property type="nucleotide sequence ID" value="XM_005650598.1"/>
</dbReference>
<dbReference type="GO" id="GO:0046856">
    <property type="term" value="P:phosphatidylinositol dephosphorylation"/>
    <property type="evidence" value="ECO:0007669"/>
    <property type="project" value="InterPro"/>
</dbReference>
<protein>
    <recommendedName>
        <fullName evidence="7">SAC domain-containing protein</fullName>
    </recommendedName>
</protein>
<evidence type="ECO:0000256" key="3">
    <source>
        <dbReference type="ARBA" id="ARBA00023136"/>
    </source>
</evidence>
<dbReference type="GO" id="GO:0043813">
    <property type="term" value="F:phosphatidylinositol-3,5-bisphosphate 5-phosphatase activity"/>
    <property type="evidence" value="ECO:0007669"/>
    <property type="project" value="InterPro"/>
</dbReference>
<sequence>MGDVALRKFYLYSTIQRLYLVARSKDRQAWRLVKFNRDPVVPTELEAVEDPVTYTEKEMAMLLTQISAGNAGHGGIKFEVTADAVVGCFALLEGCYLLLVTKKRLHGSVCGEKVYGIARSQLIPISQNADSQHKHPTSPECASLDSAAGIELSKDFLWSYTWPLWRTVQSNMSAEVPDSAYDSMFVWNEFLTRQLRSALGNDRWLTPLVHGFWQQRSLAVLGRALTVTLIARRSRHFAGTRYRKRGVNDAGRVANEVEIEQVMLSLTSLDVMYLVASTQLVGDVQIRGSIPLYWVQDTTSMSPINPKPAIQLQQYDPHYSATRLHFQDLSARYGKPIIVLNLVKSAEKRPRESILQAELARAVAYINKGVPAADCVRYIPWDFKYYAKLRGGQILSDIVPVMTRALDETGFFLCAPAAPSSEARRTNASAWPACLHCTHALHPCNFYVLLCLLQGLLCLNLHMLVVNSCPHAVVCSQAGEPEVQRQGGILRTNCIDCLDRTNVAQFAAGLSGLGRQLVGLGLAARPDLDPRSSAATQLMAMYEAMGNTLARQQYGGSGAHAAVFKHQRGDWQAATRVRDKLISLRRAINNGWYDDEKQGAINLFLGHYQPCLGQSELWNLDSDHYLHSGVFEIKGGERKLPGLVNLLALIPVLGVLYVVRFTLGLCMLHGHLLSMPSSHKLATVA</sequence>
<keyword evidence="3 6" id="KW-0472">Membrane</keyword>
<dbReference type="PANTHER" id="PTHR45738">
    <property type="entry name" value="POLYPHOSPHOINOSITIDE PHOSPHATASE"/>
    <property type="match status" value="1"/>
</dbReference>
<dbReference type="GeneID" id="17044115"/>
<dbReference type="PANTHER" id="PTHR45738:SF5">
    <property type="entry name" value="POLYPHOSPHOINOSITIDE PHOSPHATASE"/>
    <property type="match status" value="1"/>
</dbReference>
<evidence type="ECO:0000259" key="7">
    <source>
        <dbReference type="PROSITE" id="PS50275"/>
    </source>
</evidence>
<dbReference type="eggNOG" id="KOG1888">
    <property type="taxonomic scope" value="Eukaryota"/>
</dbReference>
<evidence type="ECO:0000313" key="8">
    <source>
        <dbReference type="EMBL" id="EIE26111.1"/>
    </source>
</evidence>
<comment type="catalytic activity">
    <reaction evidence="4">
        <text>a 1,2-diacyl-sn-glycero-3-phospho-(1D-myo-inositol-3,5-bisphosphate) + H2O = a 1,2-diacyl-sn-glycero-3-phospho-(1D-myo-inositol-3-phosphate) + phosphate</text>
        <dbReference type="Rhea" id="RHEA:32955"/>
        <dbReference type="ChEBI" id="CHEBI:15377"/>
        <dbReference type="ChEBI" id="CHEBI:43474"/>
        <dbReference type="ChEBI" id="CHEBI:57923"/>
        <dbReference type="ChEBI" id="CHEBI:58088"/>
    </reaction>
</comment>
<organism evidence="8 9">
    <name type="scientific">Coccomyxa subellipsoidea (strain C-169)</name>
    <name type="common">Green microalga</name>
    <dbReference type="NCBI Taxonomy" id="574566"/>
    <lineage>
        <taxon>Eukaryota</taxon>
        <taxon>Viridiplantae</taxon>
        <taxon>Chlorophyta</taxon>
        <taxon>core chlorophytes</taxon>
        <taxon>Trebouxiophyceae</taxon>
        <taxon>Trebouxiophyceae incertae sedis</taxon>
        <taxon>Coccomyxaceae</taxon>
        <taxon>Coccomyxa</taxon>
        <taxon>Coccomyxa subellipsoidea</taxon>
    </lineage>
</organism>
<keyword evidence="2" id="KW-0378">Hydrolase</keyword>
<dbReference type="STRING" id="574566.I0Z642"/>
<evidence type="ECO:0000256" key="4">
    <source>
        <dbReference type="ARBA" id="ARBA00023337"/>
    </source>
</evidence>
<dbReference type="InterPro" id="IPR043573">
    <property type="entry name" value="Fig4-like"/>
</dbReference>
<dbReference type="EMBL" id="AGSI01000003">
    <property type="protein sequence ID" value="EIE26111.1"/>
    <property type="molecule type" value="Genomic_DNA"/>
</dbReference>
<feature type="domain" description="SAC" evidence="7">
    <location>
        <begin position="147"/>
        <end position="555"/>
    </location>
</feature>